<proteinExistence type="predicted"/>
<comment type="caution">
    <text evidence="1">The sequence shown here is derived from an EMBL/GenBank/DDBJ whole genome shotgun (WGS) entry which is preliminary data.</text>
</comment>
<dbReference type="PANTHER" id="PTHR46082">
    <property type="entry name" value="ATP/GTP-BINDING PROTEIN-RELATED"/>
    <property type="match status" value="1"/>
</dbReference>
<dbReference type="OrthoDB" id="1577640at2759"/>
<reference evidence="1" key="1">
    <citation type="submission" date="2020-03" db="EMBL/GenBank/DDBJ databases">
        <authorList>
            <person name="He L."/>
        </authorList>
    </citation>
    <scope>NUCLEOTIDE SEQUENCE</scope>
    <source>
        <strain evidence="1">CkLH20</strain>
    </source>
</reference>
<dbReference type="InterPro" id="IPR035994">
    <property type="entry name" value="Nucleoside_phosphorylase_sf"/>
</dbReference>
<dbReference type="EMBL" id="JAATWM020000047">
    <property type="protein sequence ID" value="KAF9871225.1"/>
    <property type="molecule type" value="Genomic_DNA"/>
</dbReference>
<organism evidence="1 2">
    <name type="scientific">Colletotrichum karsti</name>
    <dbReference type="NCBI Taxonomy" id="1095194"/>
    <lineage>
        <taxon>Eukaryota</taxon>
        <taxon>Fungi</taxon>
        <taxon>Dikarya</taxon>
        <taxon>Ascomycota</taxon>
        <taxon>Pezizomycotina</taxon>
        <taxon>Sordariomycetes</taxon>
        <taxon>Hypocreomycetidae</taxon>
        <taxon>Glomerellales</taxon>
        <taxon>Glomerellaceae</taxon>
        <taxon>Colletotrichum</taxon>
        <taxon>Colletotrichum boninense species complex</taxon>
    </lineage>
</organism>
<accession>A0A9P6I3F1</accession>
<dbReference type="RefSeq" id="XP_038740686.1">
    <property type="nucleotide sequence ID" value="XM_038894108.1"/>
</dbReference>
<reference evidence="1" key="2">
    <citation type="submission" date="2020-11" db="EMBL/GenBank/DDBJ databases">
        <title>Whole genome sequencing of Colletotrichum sp.</title>
        <authorList>
            <person name="Li H."/>
        </authorList>
    </citation>
    <scope>NUCLEOTIDE SEQUENCE</scope>
    <source>
        <strain evidence="1">CkLH20</strain>
    </source>
</reference>
<evidence type="ECO:0000313" key="1">
    <source>
        <dbReference type="EMBL" id="KAF9871225.1"/>
    </source>
</evidence>
<dbReference type="GeneID" id="62167182"/>
<dbReference type="Proteomes" id="UP000781932">
    <property type="component" value="Unassembled WGS sequence"/>
</dbReference>
<sequence length="285" mass="30990">MSELGVTVGYICADVAARVSCEVSLDEEHTPLPQQEHDSNCYTFGKIGSHKVAICSPWDEVSCESSVADMMFSFPSIKLLVLVNSKAGAVPRAVGEVVRVGDVVIAQKLAKWDCNGDLVEMGLSQASGLPATADMITGRQWSLKEDIKELILNNKKWAKQCKRPIGEDIDKLDEIIGPRDEPDSVAYRDGLVISNNTYPENAISRDSIADPETFQSASVVCFDHGQTAGLQLRGQWLNVDAVSVLGVSNYCDEDSKKDRSKWKGYSSMAAAACARKIVRGLVTET</sequence>
<dbReference type="PANTHER" id="PTHR46082:SF6">
    <property type="entry name" value="AAA+ ATPASE DOMAIN-CONTAINING PROTEIN-RELATED"/>
    <property type="match status" value="1"/>
</dbReference>
<evidence type="ECO:0000313" key="2">
    <source>
        <dbReference type="Proteomes" id="UP000781932"/>
    </source>
</evidence>
<gene>
    <name evidence="1" type="ORF">CkaCkLH20_11394</name>
</gene>
<evidence type="ECO:0008006" key="3">
    <source>
        <dbReference type="Google" id="ProtNLM"/>
    </source>
</evidence>
<name>A0A9P6I3F1_9PEZI</name>
<keyword evidence="2" id="KW-1185">Reference proteome</keyword>
<dbReference type="GO" id="GO:0009116">
    <property type="term" value="P:nucleoside metabolic process"/>
    <property type="evidence" value="ECO:0007669"/>
    <property type="project" value="InterPro"/>
</dbReference>
<dbReference type="InterPro" id="IPR053137">
    <property type="entry name" value="NLR-like"/>
</dbReference>
<dbReference type="AlphaFoldDB" id="A0A9P6I3F1"/>
<dbReference type="SUPFAM" id="SSF53167">
    <property type="entry name" value="Purine and uridine phosphorylases"/>
    <property type="match status" value="1"/>
</dbReference>
<dbReference type="Gene3D" id="3.40.50.1580">
    <property type="entry name" value="Nucleoside phosphorylase domain"/>
    <property type="match status" value="1"/>
</dbReference>
<protein>
    <recommendedName>
        <fullName evidence="3">Nucleoside phosphorylase domain-containing protein</fullName>
    </recommendedName>
</protein>
<dbReference type="GO" id="GO:0003824">
    <property type="term" value="F:catalytic activity"/>
    <property type="evidence" value="ECO:0007669"/>
    <property type="project" value="InterPro"/>
</dbReference>